<feature type="compositionally biased region" description="Basic and acidic residues" evidence="1">
    <location>
        <begin position="102"/>
        <end position="113"/>
    </location>
</feature>
<organism evidence="2 3">
    <name type="scientific">Acaryochloris thomasi RCC1774</name>
    <dbReference type="NCBI Taxonomy" id="1764569"/>
    <lineage>
        <taxon>Bacteria</taxon>
        <taxon>Bacillati</taxon>
        <taxon>Cyanobacteriota</taxon>
        <taxon>Cyanophyceae</taxon>
        <taxon>Acaryochloridales</taxon>
        <taxon>Acaryochloridaceae</taxon>
        <taxon>Acaryochloris</taxon>
        <taxon>Acaryochloris thomasi</taxon>
    </lineage>
</organism>
<keyword evidence="3" id="KW-1185">Reference proteome</keyword>
<dbReference type="InterPro" id="IPR022244">
    <property type="entry name" value="DUF3769"/>
</dbReference>
<dbReference type="Pfam" id="PF12600">
    <property type="entry name" value="DUF3769"/>
    <property type="match status" value="1"/>
</dbReference>
<dbReference type="EMBL" id="PQWO01000002">
    <property type="protein sequence ID" value="PZD74468.1"/>
    <property type="molecule type" value="Genomic_DNA"/>
</dbReference>
<dbReference type="InterPro" id="IPR050218">
    <property type="entry name" value="LptD"/>
</dbReference>
<reference evidence="2 3" key="1">
    <citation type="journal article" date="2018" name="Sci. Rep.">
        <title>A novel species of the marine cyanobacterium Acaryochloris with a unique pigment content and lifestyle.</title>
        <authorList>
            <person name="Partensky F."/>
            <person name="Six C."/>
            <person name="Ratin M."/>
            <person name="Garczarek L."/>
            <person name="Vaulot D."/>
            <person name="Probert I."/>
            <person name="Calteau A."/>
            <person name="Gourvil P."/>
            <person name="Marie D."/>
            <person name="Grebert T."/>
            <person name="Bouchier C."/>
            <person name="Le Panse S."/>
            <person name="Gachenot M."/>
            <person name="Rodriguez F."/>
            <person name="Garrido J.L."/>
        </authorList>
    </citation>
    <scope>NUCLEOTIDE SEQUENCE [LARGE SCALE GENOMIC DNA]</scope>
    <source>
        <strain evidence="2 3">RCC1774</strain>
    </source>
</reference>
<evidence type="ECO:0000256" key="1">
    <source>
        <dbReference type="SAM" id="MobiDB-lite"/>
    </source>
</evidence>
<feature type="region of interest" description="Disordered" evidence="1">
    <location>
        <begin position="241"/>
        <end position="265"/>
    </location>
</feature>
<name>A0A2W1JMC6_9CYAN</name>
<feature type="region of interest" description="Disordered" evidence="1">
    <location>
        <begin position="91"/>
        <end position="142"/>
    </location>
</feature>
<dbReference type="PANTHER" id="PTHR30189">
    <property type="entry name" value="LPS-ASSEMBLY PROTEIN"/>
    <property type="match status" value="1"/>
</dbReference>
<evidence type="ECO:0000313" key="2">
    <source>
        <dbReference type="EMBL" id="PZD74468.1"/>
    </source>
</evidence>
<sequence length="725" mass="79515">MPYPALPPEPPALVSAPAEGRSSLCPDVTAVDGSKLPPAATLPRLSSTLWPTAPCAAQITDQQQTALPFFAEPITSYSVAPRASVLLSQLTIDPQPPSSDAGTERDPLTEIDRPAGNPPDLETTPDLAPTPETAPVEQQPDILEVTGDRQDYDTLKQVLSAVGNVLLRFREAELTADRVKTTVQNRQVVAEGQVKLTRGNQVLEGERLEFSLDQNRGVFFKPSGTISFPTSDRDFSLDTTSTNITGSTPLDPLSDPRQTDQTVESGTGIQTVRFEADRIEFIDGTWTATNIRITNDPFSPPELEIRADEARLTRVSETEDEVKLKRPRLVFDQDVSIPLLRSSIRLGRGRQDPFGFQVGFDNEDRGGLFVGGRFSPFTGEKLNLTLTPQLFLGRLINRGFDVTDPEVYGFTAALSSQFTPTTSFDAFLFFNTIDITNAADNIRGRLRLRQRLGDHQLSLESAYRERSLNGSLGEQEILNRNGLILTSPTIRLGKTGLDLNYRVAAEYVIAVSDDPSLGDPADLGRFQGSLTLGRSFTLWKGKTLPTTATEGLRYTPEPVLPHLRLVTRLTGTATNYTSGDTQTTLIGSARLEGQFGHFSRPYLDYTSFNVGYAQVLQGGSSPFLFDRVVDQQVLSAGILQHIYGPFRLGFQTSVNLENGNFFNSDFILDYSRRTYGITLRFNPELEAASLLFRVGGFNFVGNRGPLSSPEIGVVEAGVQETNDSF</sequence>
<comment type="caution">
    <text evidence="2">The sequence shown here is derived from an EMBL/GenBank/DDBJ whole genome shotgun (WGS) entry which is preliminary data.</text>
</comment>
<proteinExistence type="predicted"/>
<gene>
    <name evidence="2" type="primary">lptD_1</name>
    <name evidence="2" type="ORF">C1752_00675</name>
</gene>
<dbReference type="GO" id="GO:1990351">
    <property type="term" value="C:transporter complex"/>
    <property type="evidence" value="ECO:0007669"/>
    <property type="project" value="TreeGrafter"/>
</dbReference>
<dbReference type="PANTHER" id="PTHR30189:SF1">
    <property type="entry name" value="LPS-ASSEMBLY PROTEIN LPTD"/>
    <property type="match status" value="1"/>
</dbReference>
<evidence type="ECO:0000313" key="3">
    <source>
        <dbReference type="Proteomes" id="UP000248857"/>
    </source>
</evidence>
<accession>A0A2W1JMC6</accession>
<dbReference type="Gene3D" id="2.60.450.10">
    <property type="entry name" value="Lipopolysaccharide (LPS) transport protein A like domain"/>
    <property type="match status" value="1"/>
</dbReference>
<dbReference type="RefSeq" id="WP_110984659.1">
    <property type="nucleotide sequence ID" value="NZ_CAWNWM010000002.1"/>
</dbReference>
<protein>
    <submittedName>
        <fullName evidence="2">LPS-assembly protein LptD</fullName>
    </submittedName>
</protein>
<feature type="compositionally biased region" description="Pro residues" evidence="1">
    <location>
        <begin position="1"/>
        <end position="11"/>
    </location>
</feature>
<dbReference type="Proteomes" id="UP000248857">
    <property type="component" value="Unassembled WGS sequence"/>
</dbReference>
<dbReference type="AlphaFoldDB" id="A0A2W1JMC6"/>
<dbReference type="GO" id="GO:0009279">
    <property type="term" value="C:cell outer membrane"/>
    <property type="evidence" value="ECO:0007669"/>
    <property type="project" value="TreeGrafter"/>
</dbReference>
<feature type="region of interest" description="Disordered" evidence="1">
    <location>
        <begin position="1"/>
        <end position="25"/>
    </location>
</feature>
<dbReference type="OrthoDB" id="441598at2"/>